<sequence length="63" mass="7119">MLLMRSDLKGRVMMSDAVSCMQLDLSGRQAKDLVHVWFLVLGSGSRLNRTFLLHGPKRCGWSL</sequence>
<evidence type="ECO:0000313" key="1">
    <source>
        <dbReference type="EMBL" id="KAF2566753.1"/>
    </source>
</evidence>
<dbReference type="EMBL" id="QGKW02001911">
    <property type="protein sequence ID" value="KAF2566753.1"/>
    <property type="molecule type" value="Genomic_DNA"/>
</dbReference>
<dbReference type="AlphaFoldDB" id="A0A8S9LBC8"/>
<accession>A0A8S9LBC8</accession>
<protein>
    <submittedName>
        <fullName evidence="2">Uncharacterized protein</fullName>
    </submittedName>
</protein>
<proteinExistence type="predicted"/>
<dbReference type="EMBL" id="QGKY02000094">
    <property type="protein sequence ID" value="KAF2604704.1"/>
    <property type="molecule type" value="Genomic_DNA"/>
</dbReference>
<evidence type="ECO:0000313" key="2">
    <source>
        <dbReference type="EMBL" id="KAF2604704.1"/>
    </source>
</evidence>
<name>A0A8S9LBC8_BRACR</name>
<comment type="caution">
    <text evidence="2">The sequence shown here is derived from an EMBL/GenBank/DDBJ whole genome shotgun (WGS) entry which is preliminary data.</text>
</comment>
<gene>
    <name evidence="1" type="ORF">F2Q68_00027512</name>
    <name evidence="2" type="ORF">F2Q70_00027927</name>
</gene>
<dbReference type="Proteomes" id="UP000712281">
    <property type="component" value="Unassembled WGS sequence"/>
</dbReference>
<reference evidence="2" key="1">
    <citation type="submission" date="2019-12" db="EMBL/GenBank/DDBJ databases">
        <title>Genome sequencing and annotation of Brassica cretica.</title>
        <authorList>
            <person name="Studholme D.J."/>
            <person name="Sarris P.F."/>
        </authorList>
    </citation>
    <scope>NUCLEOTIDE SEQUENCE</scope>
    <source>
        <strain evidence="1">PFS-001/15</strain>
        <strain evidence="2">PFS-102/07</strain>
        <tissue evidence="2">Leaf</tissue>
    </source>
</reference>
<organism evidence="2">
    <name type="scientific">Brassica cretica</name>
    <name type="common">Mustard</name>
    <dbReference type="NCBI Taxonomy" id="69181"/>
    <lineage>
        <taxon>Eukaryota</taxon>
        <taxon>Viridiplantae</taxon>
        <taxon>Streptophyta</taxon>
        <taxon>Embryophyta</taxon>
        <taxon>Tracheophyta</taxon>
        <taxon>Spermatophyta</taxon>
        <taxon>Magnoliopsida</taxon>
        <taxon>eudicotyledons</taxon>
        <taxon>Gunneridae</taxon>
        <taxon>Pentapetalae</taxon>
        <taxon>rosids</taxon>
        <taxon>malvids</taxon>
        <taxon>Brassicales</taxon>
        <taxon>Brassicaceae</taxon>
        <taxon>Brassiceae</taxon>
        <taxon>Brassica</taxon>
    </lineage>
</organism>